<proteinExistence type="predicted"/>
<evidence type="ECO:0000256" key="5">
    <source>
        <dbReference type="SAM" id="Phobius"/>
    </source>
</evidence>
<name>A0AAU7AP34_9ACTN</name>
<evidence type="ECO:0000259" key="6">
    <source>
        <dbReference type="Pfam" id="PF14378"/>
    </source>
</evidence>
<keyword evidence="2 5" id="KW-0812">Transmembrane</keyword>
<accession>A0AAU7AP34</accession>
<feature type="transmembrane region" description="Helical" evidence="5">
    <location>
        <begin position="86"/>
        <end position="108"/>
    </location>
</feature>
<dbReference type="Pfam" id="PF14378">
    <property type="entry name" value="PAP2_3"/>
    <property type="match status" value="1"/>
</dbReference>
<gene>
    <name evidence="7" type="ORF">DSM112329_00248</name>
</gene>
<dbReference type="Gene3D" id="1.20.144.10">
    <property type="entry name" value="Phosphatidic acid phosphatase type 2/haloperoxidase"/>
    <property type="match status" value="1"/>
</dbReference>
<dbReference type="PANTHER" id="PTHR31310">
    <property type="match status" value="1"/>
</dbReference>
<dbReference type="InterPro" id="IPR026841">
    <property type="entry name" value="Aur1/Ipt1"/>
</dbReference>
<dbReference type="GO" id="GO:0016020">
    <property type="term" value="C:membrane"/>
    <property type="evidence" value="ECO:0007669"/>
    <property type="project" value="UniProtKB-SubCell"/>
</dbReference>
<feature type="transmembrane region" description="Helical" evidence="5">
    <location>
        <begin position="115"/>
        <end position="135"/>
    </location>
</feature>
<evidence type="ECO:0000313" key="7">
    <source>
        <dbReference type="EMBL" id="XAY03433.1"/>
    </source>
</evidence>
<dbReference type="KEGG" id="parq:DSM112329_00248"/>
<evidence type="ECO:0000256" key="4">
    <source>
        <dbReference type="ARBA" id="ARBA00023136"/>
    </source>
</evidence>
<reference evidence="7" key="1">
    <citation type="submission" date="2022-12" db="EMBL/GenBank/DDBJ databases">
        <title>Paraconexibacter alkalitolerans sp. nov. and Baekduia alba sp. nov., isolated from soil and emended description of the genera Paraconexibacter (Chun et al., 2020) and Baekduia (An et al., 2020).</title>
        <authorList>
            <person name="Vieira S."/>
            <person name="Huber K.J."/>
            <person name="Geppert A."/>
            <person name="Wolf J."/>
            <person name="Neumann-Schaal M."/>
            <person name="Muesken M."/>
            <person name="Overmann J."/>
        </authorList>
    </citation>
    <scope>NUCLEOTIDE SEQUENCE</scope>
    <source>
        <strain evidence="7">AEG42_29</strain>
    </source>
</reference>
<comment type="subcellular location">
    <subcellularLocation>
        <location evidence="1">Membrane</location>
        <topology evidence="1">Multi-pass membrane protein</topology>
    </subcellularLocation>
</comment>
<dbReference type="AlphaFoldDB" id="A0AAU7AP34"/>
<keyword evidence="4 5" id="KW-0472">Membrane</keyword>
<dbReference type="PANTHER" id="PTHR31310:SF7">
    <property type="entry name" value="PA-PHOSPHATASE RELATED-FAMILY PROTEIN DDB_G0268928"/>
    <property type="match status" value="1"/>
</dbReference>
<dbReference type="InterPro" id="IPR052185">
    <property type="entry name" value="IPC_Synthase-Related"/>
</dbReference>
<feature type="transmembrane region" description="Helical" evidence="5">
    <location>
        <begin position="173"/>
        <end position="192"/>
    </location>
</feature>
<sequence length="263" mass="29555">MRARVVDPIYARLFPQGFIDVLRQLFLFGSAYYAYRFLRGFVDDGQGAATAFEHARQLISLEQTLGFFTERDIQEWTGGWNVTTDIASLIYMNAQTTVVLGAIFYLYLVHNARYYFVRNMMMISMGIALAGYILYPTAPPRFFFPEYGFRDTVSEFTGISHSDTKVTALFNPYAAVPSMHCCFAIIIGGSLASIAKRRVVKYLWIAYPVLMTWVVVVTGNHWIMDAVLGALTAAVSLAGARWLAKTRPAAWSFGQPERLEATA</sequence>
<keyword evidence="3 5" id="KW-1133">Transmembrane helix</keyword>
<evidence type="ECO:0000256" key="2">
    <source>
        <dbReference type="ARBA" id="ARBA00022692"/>
    </source>
</evidence>
<evidence type="ECO:0000256" key="3">
    <source>
        <dbReference type="ARBA" id="ARBA00022989"/>
    </source>
</evidence>
<feature type="transmembrane region" description="Helical" evidence="5">
    <location>
        <begin position="199"/>
        <end position="216"/>
    </location>
</feature>
<dbReference type="CDD" id="cd03386">
    <property type="entry name" value="PAP2_Aur1_like"/>
    <property type="match status" value="1"/>
</dbReference>
<feature type="transmembrane region" description="Helical" evidence="5">
    <location>
        <begin position="21"/>
        <end position="38"/>
    </location>
</feature>
<dbReference type="RefSeq" id="WP_354699990.1">
    <property type="nucleotide sequence ID" value="NZ_CP114014.1"/>
</dbReference>
<feature type="domain" description="Inositolphosphotransferase Aur1/Ipt1" evidence="6">
    <location>
        <begin position="56"/>
        <end position="238"/>
    </location>
</feature>
<dbReference type="EMBL" id="CP114014">
    <property type="protein sequence ID" value="XAY03433.1"/>
    <property type="molecule type" value="Genomic_DNA"/>
</dbReference>
<organism evidence="7">
    <name type="scientific">Paraconexibacter sp. AEG42_29</name>
    <dbReference type="NCBI Taxonomy" id="2997339"/>
    <lineage>
        <taxon>Bacteria</taxon>
        <taxon>Bacillati</taxon>
        <taxon>Actinomycetota</taxon>
        <taxon>Thermoleophilia</taxon>
        <taxon>Solirubrobacterales</taxon>
        <taxon>Paraconexibacteraceae</taxon>
        <taxon>Paraconexibacter</taxon>
    </lineage>
</organism>
<protein>
    <recommendedName>
        <fullName evidence="6">Inositolphosphotransferase Aur1/Ipt1 domain-containing protein</fullName>
    </recommendedName>
</protein>
<evidence type="ECO:0000256" key="1">
    <source>
        <dbReference type="ARBA" id="ARBA00004141"/>
    </source>
</evidence>